<reference evidence="3" key="1">
    <citation type="journal article" date="2020" name="Stud. Mycol.">
        <title>101 Dothideomycetes genomes: a test case for predicting lifestyles and emergence of pathogens.</title>
        <authorList>
            <person name="Haridas S."/>
            <person name="Albert R."/>
            <person name="Binder M."/>
            <person name="Bloem J."/>
            <person name="Labutti K."/>
            <person name="Salamov A."/>
            <person name="Andreopoulos B."/>
            <person name="Baker S."/>
            <person name="Barry K."/>
            <person name="Bills G."/>
            <person name="Bluhm B."/>
            <person name="Cannon C."/>
            <person name="Castanera R."/>
            <person name="Culley D."/>
            <person name="Daum C."/>
            <person name="Ezra D."/>
            <person name="Gonzalez J."/>
            <person name="Henrissat B."/>
            <person name="Kuo A."/>
            <person name="Liang C."/>
            <person name="Lipzen A."/>
            <person name="Lutzoni F."/>
            <person name="Magnuson J."/>
            <person name="Mondo S."/>
            <person name="Nolan M."/>
            <person name="Ohm R."/>
            <person name="Pangilinan J."/>
            <person name="Park H.-J."/>
            <person name="Ramirez L."/>
            <person name="Alfaro M."/>
            <person name="Sun H."/>
            <person name="Tritt A."/>
            <person name="Yoshinaga Y."/>
            <person name="Zwiers L.-H."/>
            <person name="Turgeon B."/>
            <person name="Goodwin S."/>
            <person name="Spatafora J."/>
            <person name="Crous P."/>
            <person name="Grigoriev I."/>
        </authorList>
    </citation>
    <scope>NUCLEOTIDE SEQUENCE</scope>
    <source>
        <strain evidence="3">CBS 109.77</strain>
    </source>
</reference>
<protein>
    <submittedName>
        <fullName evidence="3">Uncharacterized protein</fullName>
    </submittedName>
</protein>
<keyword evidence="2" id="KW-0812">Transmembrane</keyword>
<dbReference type="PANTHER" id="PTHR42085">
    <property type="entry name" value="F-BOX DOMAIN-CONTAINING PROTEIN"/>
    <property type="match status" value="1"/>
</dbReference>
<dbReference type="PANTHER" id="PTHR42085:SF2">
    <property type="entry name" value="F-BOX DOMAIN-CONTAINING PROTEIN"/>
    <property type="match status" value="1"/>
</dbReference>
<dbReference type="EMBL" id="MU001827">
    <property type="protein sequence ID" value="KAF2796599.1"/>
    <property type="molecule type" value="Genomic_DNA"/>
</dbReference>
<proteinExistence type="predicted"/>
<keyword evidence="2" id="KW-1133">Transmembrane helix</keyword>
<dbReference type="AlphaFoldDB" id="A0A6A6XJH7"/>
<keyword evidence="4" id="KW-1185">Reference proteome</keyword>
<evidence type="ECO:0000256" key="2">
    <source>
        <dbReference type="SAM" id="Phobius"/>
    </source>
</evidence>
<feature type="transmembrane region" description="Helical" evidence="2">
    <location>
        <begin position="93"/>
        <end position="114"/>
    </location>
</feature>
<feature type="region of interest" description="Disordered" evidence="1">
    <location>
        <begin position="44"/>
        <end position="74"/>
    </location>
</feature>
<dbReference type="InterPro" id="IPR038883">
    <property type="entry name" value="AN11006-like"/>
</dbReference>
<evidence type="ECO:0000313" key="4">
    <source>
        <dbReference type="Proteomes" id="UP000799757"/>
    </source>
</evidence>
<sequence length="297" mass="33749">MGSDTVNPFTETSLLDLYRDPNKGKARYTWVHWARRVSASNSALESAHLRQMTDKDEEKSGKEHPHRGTVSHHHHFDTVTTLQLTHSLSPLRIMLALTTIFVLTIFAVLLWIFLGSVAFLDPAAHGTAAPPFPFLSLPAELLLYVYAHLCVDAASYVIPRTNGFPRRSHNKKPLHPAILRACRLLHSEAAPILYGTILFKVRAFRIELYVPELLAEIGRENAELIRRVFWILWDDLHMRGMMMNNHPVGQAEGWLRDFWFAPVIPVQRRREAEGWKRGLIGGVLCVPDATVGWESVI</sequence>
<evidence type="ECO:0000313" key="3">
    <source>
        <dbReference type="EMBL" id="KAF2796599.1"/>
    </source>
</evidence>
<feature type="transmembrane region" description="Helical" evidence="2">
    <location>
        <begin position="141"/>
        <end position="158"/>
    </location>
</feature>
<keyword evidence="2" id="KW-0472">Membrane</keyword>
<organism evidence="3 4">
    <name type="scientific">Melanomma pulvis-pyrius CBS 109.77</name>
    <dbReference type="NCBI Taxonomy" id="1314802"/>
    <lineage>
        <taxon>Eukaryota</taxon>
        <taxon>Fungi</taxon>
        <taxon>Dikarya</taxon>
        <taxon>Ascomycota</taxon>
        <taxon>Pezizomycotina</taxon>
        <taxon>Dothideomycetes</taxon>
        <taxon>Pleosporomycetidae</taxon>
        <taxon>Pleosporales</taxon>
        <taxon>Melanommataceae</taxon>
        <taxon>Melanomma</taxon>
    </lineage>
</organism>
<dbReference type="Proteomes" id="UP000799757">
    <property type="component" value="Unassembled WGS sequence"/>
</dbReference>
<gene>
    <name evidence="3" type="ORF">K505DRAFT_373085</name>
</gene>
<feature type="compositionally biased region" description="Basic residues" evidence="1">
    <location>
        <begin position="64"/>
        <end position="74"/>
    </location>
</feature>
<dbReference type="OrthoDB" id="3691966at2759"/>
<evidence type="ECO:0000256" key="1">
    <source>
        <dbReference type="SAM" id="MobiDB-lite"/>
    </source>
</evidence>
<accession>A0A6A6XJH7</accession>
<name>A0A6A6XJH7_9PLEO</name>
<feature type="compositionally biased region" description="Basic and acidic residues" evidence="1">
    <location>
        <begin position="47"/>
        <end position="63"/>
    </location>
</feature>